<name>A0A7J9HT30_9ROSI</name>
<protein>
    <recommendedName>
        <fullName evidence="3">Protein kinase domain-containing protein</fullName>
    </recommendedName>
</protein>
<dbReference type="Gene3D" id="3.30.200.20">
    <property type="entry name" value="Phosphorylase Kinase, domain 1"/>
    <property type="match status" value="1"/>
</dbReference>
<evidence type="ECO:0000313" key="1">
    <source>
        <dbReference type="EMBL" id="MBA0813021.1"/>
    </source>
</evidence>
<accession>A0A7J9HT30</accession>
<gene>
    <name evidence="1" type="ORF">Gohar_026910</name>
</gene>
<dbReference type="EMBL" id="JABFAD010000011">
    <property type="protein sequence ID" value="MBA0813021.1"/>
    <property type="molecule type" value="Genomic_DNA"/>
</dbReference>
<dbReference type="Proteomes" id="UP000593560">
    <property type="component" value="Unassembled WGS sequence"/>
</dbReference>
<dbReference type="OrthoDB" id="1673890at2759"/>
<reference evidence="1 2" key="1">
    <citation type="journal article" date="2019" name="Genome Biol. Evol.">
        <title>Insights into the evolution of the New World diploid cottons (Gossypium, subgenus Houzingenia) based on genome sequencing.</title>
        <authorList>
            <person name="Grover C.E."/>
            <person name="Arick M.A. 2nd"/>
            <person name="Thrash A."/>
            <person name="Conover J.L."/>
            <person name="Sanders W.S."/>
            <person name="Peterson D.G."/>
            <person name="Frelichowski J.E."/>
            <person name="Scheffler J.A."/>
            <person name="Scheffler B.E."/>
            <person name="Wendel J.F."/>
        </authorList>
    </citation>
    <scope>NUCLEOTIDE SEQUENCE [LARGE SCALE GENOMIC DNA]</scope>
    <source>
        <strain evidence="1">0</strain>
        <tissue evidence="1">Leaf</tissue>
    </source>
</reference>
<comment type="caution">
    <text evidence="1">The sequence shown here is derived from an EMBL/GenBank/DDBJ whole genome shotgun (WGS) entry which is preliminary data.</text>
</comment>
<evidence type="ECO:0000313" key="2">
    <source>
        <dbReference type="Proteomes" id="UP000593560"/>
    </source>
</evidence>
<proteinExistence type="predicted"/>
<organism evidence="1 2">
    <name type="scientific">Gossypium harknessii</name>
    <dbReference type="NCBI Taxonomy" id="34285"/>
    <lineage>
        <taxon>Eukaryota</taxon>
        <taxon>Viridiplantae</taxon>
        <taxon>Streptophyta</taxon>
        <taxon>Embryophyta</taxon>
        <taxon>Tracheophyta</taxon>
        <taxon>Spermatophyta</taxon>
        <taxon>Magnoliopsida</taxon>
        <taxon>eudicotyledons</taxon>
        <taxon>Gunneridae</taxon>
        <taxon>Pentapetalae</taxon>
        <taxon>rosids</taxon>
        <taxon>malvids</taxon>
        <taxon>Malvales</taxon>
        <taxon>Malvaceae</taxon>
        <taxon>Malvoideae</taxon>
        <taxon>Gossypium</taxon>
    </lineage>
</organism>
<keyword evidence="2" id="KW-1185">Reference proteome</keyword>
<dbReference type="AlphaFoldDB" id="A0A7J9HT30"/>
<evidence type="ECO:0008006" key="3">
    <source>
        <dbReference type="Google" id="ProtNLM"/>
    </source>
</evidence>
<sequence length="75" mass="8617">MIDLRGTPTYNGRYVCYNILGNILEVSSNCATNSETKEEVQIKKIGNAFNNRIDAKRTLYEIKLLCHMDNDNVIY</sequence>